<organism evidence="2 3">
    <name type="scientific">Kerstersia gyiorum</name>
    <dbReference type="NCBI Taxonomy" id="206506"/>
    <lineage>
        <taxon>Bacteria</taxon>
        <taxon>Pseudomonadati</taxon>
        <taxon>Pseudomonadota</taxon>
        <taxon>Betaproteobacteria</taxon>
        <taxon>Burkholderiales</taxon>
        <taxon>Alcaligenaceae</taxon>
        <taxon>Kerstersia</taxon>
    </lineage>
</organism>
<keyword evidence="3" id="KW-1185">Reference proteome</keyword>
<feature type="transmembrane region" description="Helical" evidence="1">
    <location>
        <begin position="30"/>
        <end position="47"/>
    </location>
</feature>
<dbReference type="RefSeq" id="WP_068370962.1">
    <property type="nucleotide sequence ID" value="NZ_CP033936.1"/>
</dbReference>
<evidence type="ECO:0000256" key="1">
    <source>
        <dbReference type="SAM" id="Phobius"/>
    </source>
</evidence>
<sequence>MLAGIVIAANVYSLAWLLSYRRGRANFKRCVSLLAYALVLTLGGQVVEVGLNHAIATPADAALAALVAVFIHRARGNVACLIYRREEWVLK</sequence>
<gene>
    <name evidence="2" type="ORF">AAV32_09815</name>
</gene>
<dbReference type="Pfam" id="PF05449">
    <property type="entry name" value="Phage_holin_3_7"/>
    <property type="match status" value="1"/>
</dbReference>
<keyword evidence="1" id="KW-0812">Transmembrane</keyword>
<proteinExistence type="predicted"/>
<name>A0A171KSI8_9BURK</name>
<evidence type="ECO:0000313" key="3">
    <source>
        <dbReference type="Proteomes" id="UP000078084"/>
    </source>
</evidence>
<evidence type="ECO:0000313" key="2">
    <source>
        <dbReference type="EMBL" id="KKO71855.1"/>
    </source>
</evidence>
<accession>A0A171KSI8</accession>
<reference evidence="2 3" key="1">
    <citation type="submission" date="2015-04" db="EMBL/GenBank/DDBJ databases">
        <title>Genome sequence of Kerstersia gyiorum CG1.</title>
        <authorList>
            <person name="Greninger A.L."/>
            <person name="Kozyreva V."/>
            <person name="Chaturvedi V."/>
        </authorList>
    </citation>
    <scope>NUCLEOTIDE SEQUENCE [LARGE SCALE GENOMIC DNA]</scope>
    <source>
        <strain evidence="2 3">CG1</strain>
    </source>
</reference>
<dbReference type="InterPro" id="IPR008473">
    <property type="entry name" value="Phage_holin_3_7"/>
</dbReference>
<dbReference type="AlphaFoldDB" id="A0A171KSI8"/>
<keyword evidence="1" id="KW-1133">Transmembrane helix</keyword>
<protein>
    <recommendedName>
        <fullName evidence="4">3TM holin</fullName>
    </recommendedName>
</protein>
<dbReference type="EMBL" id="LBNE01000005">
    <property type="protein sequence ID" value="KKO71855.1"/>
    <property type="molecule type" value="Genomic_DNA"/>
</dbReference>
<comment type="caution">
    <text evidence="2">The sequence shown here is derived from an EMBL/GenBank/DDBJ whole genome shotgun (WGS) entry which is preliminary data.</text>
</comment>
<dbReference type="Proteomes" id="UP000078084">
    <property type="component" value="Unassembled WGS sequence"/>
</dbReference>
<keyword evidence="1" id="KW-0472">Membrane</keyword>
<dbReference type="STRING" id="206506.AAV32_09815"/>
<evidence type="ECO:0008006" key="4">
    <source>
        <dbReference type="Google" id="ProtNLM"/>
    </source>
</evidence>
<feature type="transmembrane region" description="Helical" evidence="1">
    <location>
        <begin position="53"/>
        <end position="71"/>
    </location>
</feature>